<dbReference type="AlphaFoldDB" id="A0AAN9V118"/>
<name>A0AAN9V118_9PEZI</name>
<comment type="caution">
    <text evidence="2">The sequence shown here is derived from an EMBL/GenBank/DDBJ whole genome shotgun (WGS) entry which is preliminary data.</text>
</comment>
<organism evidence="2 3">
    <name type="scientific">Diatrype stigma</name>
    <dbReference type="NCBI Taxonomy" id="117547"/>
    <lineage>
        <taxon>Eukaryota</taxon>
        <taxon>Fungi</taxon>
        <taxon>Dikarya</taxon>
        <taxon>Ascomycota</taxon>
        <taxon>Pezizomycotina</taxon>
        <taxon>Sordariomycetes</taxon>
        <taxon>Xylariomycetidae</taxon>
        <taxon>Xylariales</taxon>
        <taxon>Diatrypaceae</taxon>
        <taxon>Diatrype</taxon>
    </lineage>
</organism>
<accession>A0AAN9V118</accession>
<proteinExistence type="predicted"/>
<dbReference type="InterPro" id="IPR029058">
    <property type="entry name" value="AB_hydrolase_fold"/>
</dbReference>
<dbReference type="Proteomes" id="UP001320420">
    <property type="component" value="Unassembled WGS sequence"/>
</dbReference>
<keyword evidence="3" id="KW-1185">Reference proteome</keyword>
<dbReference type="SUPFAM" id="SSF53474">
    <property type="entry name" value="alpha/beta-Hydrolases"/>
    <property type="match status" value="1"/>
</dbReference>
<evidence type="ECO:0008006" key="4">
    <source>
        <dbReference type="Google" id="ProtNLM"/>
    </source>
</evidence>
<sequence>MASPHIPSPEKGGSGDSGATAVTTSQIASGHQQRANAILGETTFMCPSYWLATAFNSPQTGHHSWKYQYSVPAALHGYDLEAYFGPARRNQGPELTRALQISWGNFVSFGDPSTTPPGAGGASDGNRSSRSTLSEPSYAVLERWPEFSGSDPRMMVFNQTGGTPYEFTAVQVRNDGPLTVVGDRDMNVTLYSEPGLRNDIRLVDAYTWEGGRGTRCDFWRSIGAIVPE</sequence>
<dbReference type="EMBL" id="JAKJXP020000048">
    <property type="protein sequence ID" value="KAK7751568.1"/>
    <property type="molecule type" value="Genomic_DNA"/>
</dbReference>
<evidence type="ECO:0000256" key="1">
    <source>
        <dbReference type="SAM" id="MobiDB-lite"/>
    </source>
</evidence>
<protein>
    <recommendedName>
        <fullName evidence="4">Carboxylesterase type B domain-containing protein</fullName>
    </recommendedName>
</protein>
<feature type="region of interest" description="Disordered" evidence="1">
    <location>
        <begin position="110"/>
        <end position="133"/>
    </location>
</feature>
<evidence type="ECO:0000313" key="2">
    <source>
        <dbReference type="EMBL" id="KAK7751568.1"/>
    </source>
</evidence>
<reference evidence="2 3" key="1">
    <citation type="submission" date="2024-02" db="EMBL/GenBank/DDBJ databases">
        <title>De novo assembly and annotation of 12 fungi associated with fruit tree decline syndrome in Ontario, Canada.</title>
        <authorList>
            <person name="Sulman M."/>
            <person name="Ellouze W."/>
            <person name="Ilyukhin E."/>
        </authorList>
    </citation>
    <scope>NUCLEOTIDE SEQUENCE [LARGE SCALE GENOMIC DNA]</scope>
    <source>
        <strain evidence="2 3">M11/M66-122</strain>
    </source>
</reference>
<evidence type="ECO:0000313" key="3">
    <source>
        <dbReference type="Proteomes" id="UP001320420"/>
    </source>
</evidence>
<gene>
    <name evidence="2" type="ORF">SLS62_006518</name>
</gene>
<dbReference type="Gene3D" id="3.40.50.1820">
    <property type="entry name" value="alpha/beta hydrolase"/>
    <property type="match status" value="1"/>
</dbReference>
<feature type="region of interest" description="Disordered" evidence="1">
    <location>
        <begin position="1"/>
        <end position="21"/>
    </location>
</feature>